<evidence type="ECO:0000256" key="2">
    <source>
        <dbReference type="SAM" id="SignalP"/>
    </source>
</evidence>
<dbReference type="GO" id="GO:0016787">
    <property type="term" value="F:hydrolase activity"/>
    <property type="evidence" value="ECO:0007669"/>
    <property type="project" value="InterPro"/>
</dbReference>
<feature type="region of interest" description="Disordered" evidence="1">
    <location>
        <begin position="759"/>
        <end position="781"/>
    </location>
</feature>
<keyword evidence="5" id="KW-1185">Reference proteome</keyword>
<feature type="compositionally biased region" description="Polar residues" evidence="1">
    <location>
        <begin position="378"/>
        <end position="398"/>
    </location>
</feature>
<feature type="compositionally biased region" description="Polar residues" evidence="1">
    <location>
        <begin position="144"/>
        <end position="160"/>
    </location>
</feature>
<dbReference type="CDD" id="cd07379">
    <property type="entry name" value="MPP_239FB"/>
    <property type="match status" value="1"/>
</dbReference>
<name>A0A9N8HKE8_9STRA</name>
<dbReference type="EMBL" id="CAICTM010000936">
    <property type="protein sequence ID" value="CAB9518483.1"/>
    <property type="molecule type" value="Genomic_DNA"/>
</dbReference>
<dbReference type="InterPro" id="IPR004843">
    <property type="entry name" value="Calcineurin-like_PHP"/>
</dbReference>
<feature type="compositionally biased region" description="Basic residues" evidence="1">
    <location>
        <begin position="240"/>
        <end position="254"/>
    </location>
</feature>
<dbReference type="Pfam" id="PF00149">
    <property type="entry name" value="Metallophos"/>
    <property type="match status" value="1"/>
</dbReference>
<organism evidence="4 5">
    <name type="scientific">Seminavis robusta</name>
    <dbReference type="NCBI Taxonomy" id="568900"/>
    <lineage>
        <taxon>Eukaryota</taxon>
        <taxon>Sar</taxon>
        <taxon>Stramenopiles</taxon>
        <taxon>Ochrophyta</taxon>
        <taxon>Bacillariophyta</taxon>
        <taxon>Bacillariophyceae</taxon>
        <taxon>Bacillariophycidae</taxon>
        <taxon>Naviculales</taxon>
        <taxon>Naviculaceae</taxon>
        <taxon>Seminavis</taxon>
    </lineage>
</organism>
<feature type="region of interest" description="Disordered" evidence="1">
    <location>
        <begin position="235"/>
        <end position="254"/>
    </location>
</feature>
<feature type="region of interest" description="Disordered" evidence="1">
    <location>
        <begin position="433"/>
        <end position="456"/>
    </location>
</feature>
<evidence type="ECO:0000256" key="1">
    <source>
        <dbReference type="SAM" id="MobiDB-lite"/>
    </source>
</evidence>
<dbReference type="Proteomes" id="UP001153069">
    <property type="component" value="Unassembled WGS sequence"/>
</dbReference>
<feature type="compositionally biased region" description="Low complexity" evidence="1">
    <location>
        <begin position="760"/>
        <end position="769"/>
    </location>
</feature>
<accession>A0A9N8HKE8</accession>
<evidence type="ECO:0000313" key="5">
    <source>
        <dbReference type="Proteomes" id="UP001153069"/>
    </source>
</evidence>
<comment type="caution">
    <text evidence="4">The sequence shown here is derived from an EMBL/GenBank/DDBJ whole genome shotgun (WGS) entry which is preliminary data.</text>
</comment>
<dbReference type="PANTHER" id="PTHR12905:SF0">
    <property type="entry name" value="CALCINEURIN-LIKE PHOSPHOESTERASE DOMAIN-CONTAINING PROTEIN"/>
    <property type="match status" value="1"/>
</dbReference>
<dbReference type="InterPro" id="IPR029052">
    <property type="entry name" value="Metallo-depent_PP-like"/>
</dbReference>
<dbReference type="Gene3D" id="3.60.21.10">
    <property type="match status" value="2"/>
</dbReference>
<dbReference type="SUPFAM" id="SSF56300">
    <property type="entry name" value="Metallo-dependent phosphatases"/>
    <property type="match status" value="1"/>
</dbReference>
<feature type="signal peptide" evidence="2">
    <location>
        <begin position="1"/>
        <end position="27"/>
    </location>
</feature>
<keyword evidence="2" id="KW-0732">Signal</keyword>
<feature type="region of interest" description="Disordered" evidence="1">
    <location>
        <begin position="189"/>
        <end position="210"/>
    </location>
</feature>
<dbReference type="PANTHER" id="PTHR12905">
    <property type="entry name" value="METALLOPHOSPHOESTERASE"/>
    <property type="match status" value="1"/>
</dbReference>
<dbReference type="InterPro" id="IPR051693">
    <property type="entry name" value="UPF0046_metallophosphoest"/>
</dbReference>
<protein>
    <submittedName>
        <fullName evidence="4">Metallophosphoesterase domain-containing protein 1</fullName>
    </submittedName>
</protein>
<feature type="region of interest" description="Disordered" evidence="1">
    <location>
        <begin position="378"/>
        <end position="404"/>
    </location>
</feature>
<evidence type="ECO:0000313" key="4">
    <source>
        <dbReference type="EMBL" id="CAB9518483.1"/>
    </source>
</evidence>
<reference evidence="4" key="1">
    <citation type="submission" date="2020-06" db="EMBL/GenBank/DDBJ databases">
        <authorList>
            <consortium name="Plant Systems Biology data submission"/>
        </authorList>
    </citation>
    <scope>NUCLEOTIDE SEQUENCE</scope>
    <source>
        <strain evidence="4">D6</strain>
    </source>
</reference>
<gene>
    <name evidence="4" type="ORF">SEMRO_938_G222350.1</name>
</gene>
<feature type="domain" description="Calcineurin-like phosphoesterase" evidence="3">
    <location>
        <begin position="414"/>
        <end position="608"/>
    </location>
</feature>
<dbReference type="OrthoDB" id="630188at2759"/>
<feature type="region of interest" description="Disordered" evidence="1">
    <location>
        <begin position="144"/>
        <end position="166"/>
    </location>
</feature>
<feature type="chain" id="PRO_5040219509" evidence="2">
    <location>
        <begin position="28"/>
        <end position="901"/>
    </location>
</feature>
<proteinExistence type="predicted"/>
<evidence type="ECO:0000259" key="3">
    <source>
        <dbReference type="Pfam" id="PF00149"/>
    </source>
</evidence>
<sequence length="901" mass="100780">MLFPALSGLLGPLLAVLLVATHPDTSSIPSIKKHHKTHHHAFLSSSSSSSSIIWIDLENVRGRSGFRWSHQDVLDATVQWTRHWSLDGRVVVVADHGSVRAAYSYQDILAVVFSGNRAKADDVLAHHVGAGHMVVTADTELQSRCQRGASQRNKKQQQPDNSDRKLKRGLYFLDPTTFLDDLEATLLQQQEDAPTSNDTPERLSFLEDDPEDLSLQRLDDEIQLRAMILDTQVQLDSRRRQQKKRNLTNKKKKKLQSKLDALQTKLVVAIKNNNGHSVLDQITNNNNSNDNTEEQQLILQRWKDIQRTRKEQTGDRVVLAEQLRRQLEAAEQQEDTILDSWQESPAHEFIRHFNSLEPTTTTTQPSIVSSSNAVLNNQPIDVTTNNNNGQHPQPTTQEILMDPTLNPLPGLKTLRIVAISDTHGFEGQLLTDHEEDSLSSQQAKDDDSAKLNGASSSDILPPGDILFHLGDFALEASGSAERKAFQRFDQWLAKQPHPIKIVVRGNHDPPLQQFDQSGAWYITTPTSIPLTPNLMLGVIPHGPSSTKRNKKRHPLPQSCDILATHVPPFKTLDRTFTGSAAGSNYLTRIVKSMKHGPPRLWLCGHIHEGRGVAQRQFGGRGMTTTVVNAANANPGRATHLQHEAVVIQVENEDRLLQRSEAVQIVSMEQQQHDGRCKDASSMMTQLYEATQGESDHDMDTTSLMLAIDLGLKSGAALFNSQGQLLRYEQFQFDIEDIAMRTRQLVLDWERDANDETFMENVANNGNDNNNDQHSGSSKRKSQLTHIAIEGVNGDMLRAWEEAAPSLSVLRVPPEEWRSELLHKKERCNGGQDAKAAARLIARQIVNDYGIMGVHEGKFKTDVAEAVCLGLYVSRRLGWIQRDPAVRRYSNGNIVVPPKKKP</sequence>
<feature type="compositionally biased region" description="Polar residues" evidence="1">
    <location>
        <begin position="189"/>
        <end position="198"/>
    </location>
</feature>
<dbReference type="AlphaFoldDB" id="A0A9N8HKE8"/>